<dbReference type="PANTHER" id="PTHR24113:SF12">
    <property type="entry name" value="RAN GTPASE-ACTIVATING PROTEIN 1"/>
    <property type="match status" value="1"/>
</dbReference>
<dbReference type="PANTHER" id="PTHR24113">
    <property type="entry name" value="RAN GTPASE-ACTIVATING PROTEIN 1"/>
    <property type="match status" value="1"/>
</dbReference>
<dbReference type="SUPFAM" id="SSF52047">
    <property type="entry name" value="RNI-like"/>
    <property type="match status" value="1"/>
</dbReference>
<evidence type="ECO:0000256" key="2">
    <source>
        <dbReference type="ARBA" id="ARBA00022614"/>
    </source>
</evidence>
<feature type="compositionally biased region" description="Polar residues" evidence="4">
    <location>
        <begin position="338"/>
        <end position="351"/>
    </location>
</feature>
<feature type="region of interest" description="Disordered" evidence="4">
    <location>
        <begin position="1"/>
        <end position="22"/>
    </location>
</feature>
<feature type="region of interest" description="Disordered" evidence="4">
    <location>
        <begin position="624"/>
        <end position="687"/>
    </location>
</feature>
<dbReference type="GO" id="GO:0005634">
    <property type="term" value="C:nucleus"/>
    <property type="evidence" value="ECO:0007669"/>
    <property type="project" value="TreeGrafter"/>
</dbReference>
<dbReference type="InterPro" id="IPR027038">
    <property type="entry name" value="RanGap"/>
</dbReference>
<protein>
    <recommendedName>
        <fullName evidence="7">RNI-like protein</fullName>
    </recommendedName>
</protein>
<feature type="compositionally biased region" description="Low complexity" evidence="4">
    <location>
        <begin position="288"/>
        <end position="307"/>
    </location>
</feature>
<feature type="region of interest" description="Disordered" evidence="4">
    <location>
        <begin position="251"/>
        <end position="371"/>
    </location>
</feature>
<feature type="region of interest" description="Disordered" evidence="4">
    <location>
        <begin position="1058"/>
        <end position="1087"/>
    </location>
</feature>
<feature type="compositionally biased region" description="Polar residues" evidence="4">
    <location>
        <begin position="636"/>
        <end position="663"/>
    </location>
</feature>
<name>A0A9W8AJU0_9FUNG</name>
<keyword evidence="2" id="KW-0433">Leucine-rich repeat</keyword>
<feature type="compositionally biased region" description="Pro residues" evidence="4">
    <location>
        <begin position="76"/>
        <end position="102"/>
    </location>
</feature>
<evidence type="ECO:0000256" key="1">
    <source>
        <dbReference type="ARBA" id="ARBA00022468"/>
    </source>
</evidence>
<dbReference type="GO" id="GO:0031267">
    <property type="term" value="F:small GTPase binding"/>
    <property type="evidence" value="ECO:0007669"/>
    <property type="project" value="TreeGrafter"/>
</dbReference>
<dbReference type="Gene3D" id="3.80.10.10">
    <property type="entry name" value="Ribonuclease Inhibitor"/>
    <property type="match status" value="3"/>
</dbReference>
<feature type="compositionally biased region" description="Basic and acidic residues" evidence="4">
    <location>
        <begin position="1072"/>
        <end position="1087"/>
    </location>
</feature>
<feature type="compositionally biased region" description="Basic and acidic residues" evidence="4">
    <location>
        <begin position="974"/>
        <end position="986"/>
    </location>
</feature>
<keyword evidence="6" id="KW-1185">Reference proteome</keyword>
<feature type="compositionally biased region" description="Polar residues" evidence="4">
    <location>
        <begin position="889"/>
        <end position="902"/>
    </location>
</feature>
<evidence type="ECO:0000256" key="3">
    <source>
        <dbReference type="ARBA" id="ARBA00022737"/>
    </source>
</evidence>
<evidence type="ECO:0008006" key="7">
    <source>
        <dbReference type="Google" id="ProtNLM"/>
    </source>
</evidence>
<dbReference type="GO" id="GO:0005829">
    <property type="term" value="C:cytosol"/>
    <property type="evidence" value="ECO:0007669"/>
    <property type="project" value="TreeGrafter"/>
</dbReference>
<dbReference type="GO" id="GO:0005096">
    <property type="term" value="F:GTPase activator activity"/>
    <property type="evidence" value="ECO:0007669"/>
    <property type="project" value="UniProtKB-KW"/>
</dbReference>
<feature type="region of interest" description="Disordered" evidence="4">
    <location>
        <begin position="1100"/>
        <end position="1244"/>
    </location>
</feature>
<organism evidence="5 6">
    <name type="scientific">Tieghemiomyces parasiticus</name>
    <dbReference type="NCBI Taxonomy" id="78921"/>
    <lineage>
        <taxon>Eukaryota</taxon>
        <taxon>Fungi</taxon>
        <taxon>Fungi incertae sedis</taxon>
        <taxon>Zoopagomycota</taxon>
        <taxon>Kickxellomycotina</taxon>
        <taxon>Dimargaritomycetes</taxon>
        <taxon>Dimargaritales</taxon>
        <taxon>Dimargaritaceae</taxon>
        <taxon>Tieghemiomyces</taxon>
    </lineage>
</organism>
<feature type="compositionally biased region" description="Polar residues" evidence="4">
    <location>
        <begin position="963"/>
        <end position="973"/>
    </location>
</feature>
<proteinExistence type="predicted"/>
<accession>A0A9W8AJU0</accession>
<keyword evidence="3" id="KW-0677">Repeat</keyword>
<evidence type="ECO:0000313" key="6">
    <source>
        <dbReference type="Proteomes" id="UP001150569"/>
    </source>
</evidence>
<keyword evidence="1" id="KW-0343">GTPase activation</keyword>
<dbReference type="Pfam" id="PF13516">
    <property type="entry name" value="LRR_6"/>
    <property type="match status" value="2"/>
</dbReference>
<gene>
    <name evidence="5" type="ORF">IWQ60_001932</name>
</gene>
<dbReference type="SMART" id="SM00368">
    <property type="entry name" value="LRR_RI"/>
    <property type="match status" value="5"/>
</dbReference>
<sequence length="1356" mass="142612">MADSRPPPAKGILKAPTTHNSPSVWKRLSTKILPLPSASSHDRPPPADTSVLREWNGILEASLQEADAACSMDSSPAPPLNDAPPPVPPPPPPRLSPPPPPARGLGRLGFRKSPLANVSSFLRGGSGSHSDGSRHSGTNGASHKRHSLQTAPLYTKASGPPLVSGARPVTHRASEPPARPELSAPTHRLSLNLTHSPHLRPGVGTPPLPSPSTDALRRLDLVDAQTGLDPNAIRRVRFSLPTIVTEYYTNDRLISGPEDEDDSSGNDSAEPKETGSGSVHVSPLRILSPVPESAAPASPASAAPEGGVEAKAPVGQEPTDQVASAADKKLPALPPRSSPTEEGTPPSQTTKPTRRPSQKRPQPAHRSWQTRPQASYPLELVVDAYRRGCLSLHELPLPRIETLLANRIARGHSLTTLILSGEPLSRHAIVPVAEMLDLNFGLKRLEMDDCALDDTCLRLLIPSLLYADQLEHLSLARNRKIKTDGMGYLATYVKEAQRLRSLDLSGIPMERKMVRYLCSALVPRVCKGAVTTPGLESALPLPPSAARADGDPPLLRHCALVTLRLDNCALKPSLLEQLALALHFSQVRHLSLRLNRLPAVAASAWATPLFQPRPFLRALGRHLSAPRPTPPPSALGSPNNIARSYDYTSSGAPSSTSLATPVRSTPPRHPEAPGDYFGPTSAPLPTGTTLVAGEASQLPSTSLISLDLSDNELKGGVVEIGRLLQSFPNTLESLSLCNNKVDPMTLAGFAACLSHNRGLRSLDLSRNPACGPVLHGTRALVRALTTNQDLRALYVEDTVLTDEGAIAVAEVFPEIRHLAHLNLSRNPGIGLAGVMALAASIKTNRSLVCLEVTVAPNDDIMSKLSQDIVNVCVQNMERQQAETGPAPQPLSSSARPASGTTPVPSPATLALHPTLPPRSPLGKPATGSISSLAPTLPAPTEPMSQIAAITAASPHTKPEAPQPTASSPTTSNGVRDDESSSSRYSDEVQTVHIDDLLTTIFGDSDSDSDSESSAPPVRLEAPVVTALLGATEMATSVSGSGTPNSKVHQFHPLVAATRTPGPDVRALTGSPRFEEQNRAIREEEGRVLKKTKEVMEALIATPAMQSSSSESSDDEADVAGEGSVSAESGGTRSVASSAATSTRSSSERSRGPSADRSPALVATNGSDVGSHGGAATPPNTDGPASTMLDRVRSLADSPLNRIRRSQSSPAPYHPDLTDSRQPTTPTAAGSPSSGGANPVAATGNNPLAFLSRHLSLSGNRSTRVDNTEDDYWKLADSEAAAATTAALGTSAPTDAAATFPRRAGHQSGGRKRSLSWQHMVNTNSYALAGALLEDISGEELKTKLLQEDNESDCSDA</sequence>
<feature type="region of interest" description="Disordered" evidence="4">
    <location>
        <begin position="952"/>
        <end position="989"/>
    </location>
</feature>
<dbReference type="GO" id="GO:0048471">
    <property type="term" value="C:perinuclear region of cytoplasm"/>
    <property type="evidence" value="ECO:0007669"/>
    <property type="project" value="TreeGrafter"/>
</dbReference>
<feature type="compositionally biased region" description="Polar residues" evidence="4">
    <location>
        <begin position="1219"/>
        <end position="1235"/>
    </location>
</feature>
<dbReference type="OrthoDB" id="120976at2759"/>
<dbReference type="InterPro" id="IPR032675">
    <property type="entry name" value="LRR_dom_sf"/>
</dbReference>
<comment type="caution">
    <text evidence="5">The sequence shown here is derived from an EMBL/GenBank/DDBJ whole genome shotgun (WGS) entry which is preliminary data.</text>
</comment>
<feature type="compositionally biased region" description="Low complexity" evidence="4">
    <location>
        <begin position="1119"/>
        <end position="1144"/>
    </location>
</feature>
<feature type="region of interest" description="Disordered" evidence="4">
    <location>
        <begin position="879"/>
        <end position="940"/>
    </location>
</feature>
<dbReference type="EMBL" id="JANBPT010000068">
    <property type="protein sequence ID" value="KAJ1928557.1"/>
    <property type="molecule type" value="Genomic_DNA"/>
</dbReference>
<dbReference type="InterPro" id="IPR001611">
    <property type="entry name" value="Leu-rich_rpt"/>
</dbReference>
<dbReference type="GO" id="GO:0006913">
    <property type="term" value="P:nucleocytoplasmic transport"/>
    <property type="evidence" value="ECO:0007669"/>
    <property type="project" value="TreeGrafter"/>
</dbReference>
<evidence type="ECO:0000256" key="4">
    <source>
        <dbReference type="SAM" id="MobiDB-lite"/>
    </source>
</evidence>
<evidence type="ECO:0000313" key="5">
    <source>
        <dbReference type="EMBL" id="KAJ1928557.1"/>
    </source>
</evidence>
<dbReference type="Proteomes" id="UP001150569">
    <property type="component" value="Unassembled WGS sequence"/>
</dbReference>
<feature type="region of interest" description="Disordered" evidence="4">
    <location>
        <begin position="63"/>
        <end position="214"/>
    </location>
</feature>
<reference evidence="5" key="1">
    <citation type="submission" date="2022-07" db="EMBL/GenBank/DDBJ databases">
        <title>Phylogenomic reconstructions and comparative analyses of Kickxellomycotina fungi.</title>
        <authorList>
            <person name="Reynolds N.K."/>
            <person name="Stajich J.E."/>
            <person name="Barry K."/>
            <person name="Grigoriev I.V."/>
            <person name="Crous P."/>
            <person name="Smith M.E."/>
        </authorList>
    </citation>
    <scope>NUCLEOTIDE SEQUENCE</scope>
    <source>
        <strain evidence="5">RSA 861</strain>
    </source>
</reference>